<gene>
    <name evidence="3" type="ORF">HYPSUDRAFT_44429</name>
</gene>
<name>A0A0D2PGI7_HYPSF</name>
<dbReference type="Pfam" id="PF06985">
    <property type="entry name" value="HET"/>
    <property type="match status" value="1"/>
</dbReference>
<protein>
    <recommendedName>
        <fullName evidence="2">Heterokaryon incompatibility domain-containing protein</fullName>
    </recommendedName>
</protein>
<evidence type="ECO:0000256" key="1">
    <source>
        <dbReference type="SAM" id="MobiDB-lite"/>
    </source>
</evidence>
<proteinExistence type="predicted"/>
<organism evidence="3 4">
    <name type="scientific">Hypholoma sublateritium (strain FD-334 SS-4)</name>
    <dbReference type="NCBI Taxonomy" id="945553"/>
    <lineage>
        <taxon>Eukaryota</taxon>
        <taxon>Fungi</taxon>
        <taxon>Dikarya</taxon>
        <taxon>Basidiomycota</taxon>
        <taxon>Agaricomycotina</taxon>
        <taxon>Agaricomycetes</taxon>
        <taxon>Agaricomycetidae</taxon>
        <taxon>Agaricales</taxon>
        <taxon>Agaricineae</taxon>
        <taxon>Strophariaceae</taxon>
        <taxon>Hypholoma</taxon>
    </lineage>
</organism>
<dbReference type="OrthoDB" id="5122891at2759"/>
<feature type="region of interest" description="Disordered" evidence="1">
    <location>
        <begin position="1"/>
        <end position="25"/>
    </location>
</feature>
<dbReference type="AlphaFoldDB" id="A0A0D2PGI7"/>
<dbReference type="Proteomes" id="UP000054270">
    <property type="component" value="Unassembled WGS sequence"/>
</dbReference>
<dbReference type="EMBL" id="KN817580">
    <property type="protein sequence ID" value="KJA19190.1"/>
    <property type="molecule type" value="Genomic_DNA"/>
</dbReference>
<dbReference type="PANTHER" id="PTHR10622:SF10">
    <property type="entry name" value="HET DOMAIN-CONTAINING PROTEIN"/>
    <property type="match status" value="1"/>
</dbReference>
<evidence type="ECO:0000313" key="4">
    <source>
        <dbReference type="Proteomes" id="UP000054270"/>
    </source>
</evidence>
<dbReference type="STRING" id="945553.A0A0D2PGI7"/>
<feature type="domain" description="Heterokaryon incompatibility" evidence="2">
    <location>
        <begin position="119"/>
        <end position="209"/>
    </location>
</feature>
<reference evidence="4" key="1">
    <citation type="submission" date="2014-04" db="EMBL/GenBank/DDBJ databases">
        <title>Evolutionary Origins and Diversification of the Mycorrhizal Mutualists.</title>
        <authorList>
            <consortium name="DOE Joint Genome Institute"/>
            <consortium name="Mycorrhizal Genomics Consortium"/>
            <person name="Kohler A."/>
            <person name="Kuo A."/>
            <person name="Nagy L.G."/>
            <person name="Floudas D."/>
            <person name="Copeland A."/>
            <person name="Barry K.W."/>
            <person name="Cichocki N."/>
            <person name="Veneault-Fourrey C."/>
            <person name="LaButti K."/>
            <person name="Lindquist E.A."/>
            <person name="Lipzen A."/>
            <person name="Lundell T."/>
            <person name="Morin E."/>
            <person name="Murat C."/>
            <person name="Riley R."/>
            <person name="Ohm R."/>
            <person name="Sun H."/>
            <person name="Tunlid A."/>
            <person name="Henrissat B."/>
            <person name="Grigoriev I.V."/>
            <person name="Hibbett D.S."/>
            <person name="Martin F."/>
        </authorList>
    </citation>
    <scope>NUCLEOTIDE SEQUENCE [LARGE SCALE GENOMIC DNA]</scope>
    <source>
        <strain evidence="4">FD-334 SS-4</strain>
    </source>
</reference>
<keyword evidence="4" id="KW-1185">Reference proteome</keyword>
<evidence type="ECO:0000259" key="2">
    <source>
        <dbReference type="Pfam" id="PF06985"/>
    </source>
</evidence>
<sequence length="551" mass="63128">MDIDSSESVQSLPMDMNKSSQSDTWNLPSNLRKALRKHVHDQMPIRLLSFLPDGSEMELVERNEVFHRIVRDIKTHLNQATYEEMIYDKSLASTGNQQITLADAEESIILTLVQKHTRYAILSHTWIRNEIGEVEYKDWKTRTSKGAGYEKLRIFCEIAARQHGVTYAWMDSVCINKESSSELDESIRSMYQWYRDAYICLTFLADTTSIANMRYDDWFRRGWTLQELLAPPRLKFHDKNWDPLTSADNDKCNSEVKDAIEAATHITSHELISFTSGYEQLSDNIIPISRRMLWAANREVTRGEDTAYSLMGIFGVSLSIAYGEGAERAFFRLVKKILNSVAEVWDIFNCAGPLQSDCQSYHSRVIPSSPRNYLHRSTLFNDLDYGVSNTPREPITLTHLGLRVRLLLIPAAELSTQLYIPFGQYSGTVTAHLRGSIGLARTYNLLDRKAFYTSARDRRRSTHITVAFGILNFVEDNDTVSIPGNSLAFGFWFYNAVGGQLTSSKGRKQVMKTDKPIVFQLAYNRTYSQYMSTIDKKDLKKEGMELMSLYL</sequence>
<accession>A0A0D2PGI7</accession>
<evidence type="ECO:0000313" key="3">
    <source>
        <dbReference type="EMBL" id="KJA19190.1"/>
    </source>
</evidence>
<dbReference type="PANTHER" id="PTHR10622">
    <property type="entry name" value="HET DOMAIN-CONTAINING PROTEIN"/>
    <property type="match status" value="1"/>
</dbReference>
<dbReference type="InterPro" id="IPR010730">
    <property type="entry name" value="HET"/>
</dbReference>